<keyword evidence="4" id="KW-1185">Reference proteome</keyword>
<feature type="transmembrane region" description="Helical" evidence="2">
    <location>
        <begin position="249"/>
        <end position="268"/>
    </location>
</feature>
<feature type="transmembrane region" description="Helical" evidence="2">
    <location>
        <begin position="219"/>
        <end position="243"/>
    </location>
</feature>
<feature type="transmembrane region" description="Helical" evidence="2">
    <location>
        <begin position="136"/>
        <end position="156"/>
    </location>
</feature>
<feature type="compositionally biased region" description="Polar residues" evidence="1">
    <location>
        <begin position="324"/>
        <end position="335"/>
    </location>
</feature>
<dbReference type="EMBL" id="KN817549">
    <property type="protein sequence ID" value="KJA22528.1"/>
    <property type="molecule type" value="Genomic_DNA"/>
</dbReference>
<feature type="compositionally biased region" description="Low complexity" evidence="1">
    <location>
        <begin position="302"/>
        <end position="312"/>
    </location>
</feature>
<reference evidence="4" key="1">
    <citation type="submission" date="2014-04" db="EMBL/GenBank/DDBJ databases">
        <title>Evolutionary Origins and Diversification of the Mycorrhizal Mutualists.</title>
        <authorList>
            <consortium name="DOE Joint Genome Institute"/>
            <consortium name="Mycorrhizal Genomics Consortium"/>
            <person name="Kohler A."/>
            <person name="Kuo A."/>
            <person name="Nagy L.G."/>
            <person name="Floudas D."/>
            <person name="Copeland A."/>
            <person name="Barry K.W."/>
            <person name="Cichocki N."/>
            <person name="Veneault-Fourrey C."/>
            <person name="LaButti K."/>
            <person name="Lindquist E.A."/>
            <person name="Lipzen A."/>
            <person name="Lundell T."/>
            <person name="Morin E."/>
            <person name="Murat C."/>
            <person name="Riley R."/>
            <person name="Ohm R."/>
            <person name="Sun H."/>
            <person name="Tunlid A."/>
            <person name="Henrissat B."/>
            <person name="Grigoriev I.V."/>
            <person name="Hibbett D.S."/>
            <person name="Martin F."/>
        </authorList>
    </citation>
    <scope>NUCLEOTIDE SEQUENCE [LARGE SCALE GENOMIC DNA]</scope>
    <source>
        <strain evidence="4">FD-334 SS-4</strain>
    </source>
</reference>
<protein>
    <submittedName>
        <fullName evidence="3">Uncharacterized protein</fullName>
    </submittedName>
</protein>
<keyword evidence="2" id="KW-1133">Transmembrane helix</keyword>
<dbReference type="AlphaFoldDB" id="A0A0D2MFZ0"/>
<proteinExistence type="predicted"/>
<sequence length="335" mass="37929">MSAELEFSGINIDITYTLSIFVETLIHGIYTSLFLSALPVMFKSRSQRVSRRMSTNWVFPIATVLMYTVSSLHVVLSLYRFLRAYIVEPGIGWLYFWQFTRWDSFANSIVVCIMTWLGDALVIYRCYCVWNNNLPLVIVPLLLLGGSIGVNIYTLIWFSHPLDFGKKSEIMSLNAIYPLSLAQNVITTGLITLKLWSQHRQSSASGVIDRSSRLSLIKIIRIIIESAMVYTIQLCILIVLYFLNDTFQYIVQAAIVPSIGIVFVLIALRVHRAKQQDADIGSSLGVIPTAWLTDRDSTMETSQQDSASMDDQSFPKPVAKSESMEIQQARVTFEH</sequence>
<feature type="transmembrane region" description="Helical" evidence="2">
    <location>
        <begin position="54"/>
        <end position="79"/>
    </location>
</feature>
<evidence type="ECO:0000313" key="4">
    <source>
        <dbReference type="Proteomes" id="UP000054270"/>
    </source>
</evidence>
<evidence type="ECO:0000256" key="2">
    <source>
        <dbReference type="SAM" id="Phobius"/>
    </source>
</evidence>
<evidence type="ECO:0000313" key="3">
    <source>
        <dbReference type="EMBL" id="KJA22528.1"/>
    </source>
</evidence>
<organism evidence="3 4">
    <name type="scientific">Hypholoma sublateritium (strain FD-334 SS-4)</name>
    <dbReference type="NCBI Taxonomy" id="945553"/>
    <lineage>
        <taxon>Eukaryota</taxon>
        <taxon>Fungi</taxon>
        <taxon>Dikarya</taxon>
        <taxon>Basidiomycota</taxon>
        <taxon>Agaricomycotina</taxon>
        <taxon>Agaricomycetes</taxon>
        <taxon>Agaricomycetidae</taxon>
        <taxon>Agaricales</taxon>
        <taxon>Agaricineae</taxon>
        <taxon>Strophariaceae</taxon>
        <taxon>Hypholoma</taxon>
    </lineage>
</organism>
<keyword evidence="2" id="KW-0472">Membrane</keyword>
<feature type="transmembrane region" description="Helical" evidence="2">
    <location>
        <begin position="105"/>
        <end position="124"/>
    </location>
</feature>
<keyword evidence="2" id="KW-0812">Transmembrane</keyword>
<feature type="region of interest" description="Disordered" evidence="1">
    <location>
        <begin position="298"/>
        <end position="335"/>
    </location>
</feature>
<evidence type="ECO:0000256" key="1">
    <source>
        <dbReference type="SAM" id="MobiDB-lite"/>
    </source>
</evidence>
<dbReference type="Proteomes" id="UP000054270">
    <property type="component" value="Unassembled WGS sequence"/>
</dbReference>
<dbReference type="OMA" id="WDSFANS"/>
<name>A0A0D2MFZ0_HYPSF</name>
<dbReference type="OrthoDB" id="3346544at2759"/>
<accession>A0A0D2MFZ0</accession>
<gene>
    <name evidence="3" type="ORF">HYPSUDRAFT_202098</name>
</gene>
<feature type="transmembrane region" description="Helical" evidence="2">
    <location>
        <begin position="20"/>
        <end position="42"/>
    </location>
</feature>
<feature type="transmembrane region" description="Helical" evidence="2">
    <location>
        <begin position="176"/>
        <end position="196"/>
    </location>
</feature>